<keyword evidence="8 9" id="KW-0472">Membrane</keyword>
<feature type="transmembrane region" description="Helical" evidence="9">
    <location>
        <begin position="256"/>
        <end position="274"/>
    </location>
</feature>
<evidence type="ECO:0000313" key="11">
    <source>
        <dbReference type="EMBL" id="MFC7290253.1"/>
    </source>
</evidence>
<keyword evidence="12" id="KW-1185">Reference proteome</keyword>
<reference evidence="12" key="1">
    <citation type="journal article" date="2019" name="Int. J. Syst. Evol. Microbiol.">
        <title>The Global Catalogue of Microorganisms (GCM) 10K type strain sequencing project: providing services to taxonomists for standard genome sequencing and annotation.</title>
        <authorList>
            <consortium name="The Broad Institute Genomics Platform"/>
            <consortium name="The Broad Institute Genome Sequencing Center for Infectious Disease"/>
            <person name="Wu L."/>
            <person name="Ma J."/>
        </authorList>
    </citation>
    <scope>NUCLEOTIDE SEQUENCE [LARGE SCALE GENOMIC DNA]</scope>
    <source>
        <strain evidence="12">CCUG 51308</strain>
    </source>
</reference>
<comment type="function">
    <text evidence="9">Part of the Sec protein translocase complex. Interacts with the SecYEG preprotein conducting channel. SecDF uses the proton motive force (PMF) to complete protein translocation after the ATP-dependent function of SecA.</text>
</comment>
<dbReference type="PRINTS" id="PR01755">
    <property type="entry name" value="SECFTRNLCASE"/>
</dbReference>
<comment type="subcellular location">
    <subcellularLocation>
        <location evidence="1 9">Cell membrane</location>
        <topology evidence="1 9">Multi-pass membrane protein</topology>
    </subcellularLocation>
</comment>
<evidence type="ECO:0000256" key="6">
    <source>
        <dbReference type="ARBA" id="ARBA00022989"/>
    </source>
</evidence>
<dbReference type="NCBIfam" id="TIGR00916">
    <property type="entry name" value="2A0604s01"/>
    <property type="match status" value="1"/>
</dbReference>
<dbReference type="InterPro" id="IPR022813">
    <property type="entry name" value="SecD/SecF_arch_bac"/>
</dbReference>
<dbReference type="Pfam" id="PF07549">
    <property type="entry name" value="Sec_GG"/>
    <property type="match status" value="1"/>
</dbReference>
<keyword evidence="6 9" id="KW-1133">Transmembrane helix</keyword>
<feature type="transmembrane region" description="Helical" evidence="9">
    <location>
        <begin position="280"/>
        <end position="304"/>
    </location>
</feature>
<comment type="subunit">
    <text evidence="9">Forms a complex with SecD. Part of the essential Sec protein translocation apparatus which comprises SecA, SecYEG and auxiliary proteins SecDF-YajC and YidC.</text>
</comment>
<keyword evidence="7 9" id="KW-0811">Translocation</keyword>
<proteinExistence type="inferred from homology"/>
<evidence type="ECO:0000256" key="4">
    <source>
        <dbReference type="ARBA" id="ARBA00022692"/>
    </source>
</evidence>
<dbReference type="Gene3D" id="1.20.1640.10">
    <property type="entry name" value="Multidrug efflux transporter AcrB transmembrane domain"/>
    <property type="match status" value="1"/>
</dbReference>
<feature type="transmembrane region" description="Helical" evidence="9">
    <location>
        <begin position="177"/>
        <end position="198"/>
    </location>
</feature>
<feature type="transmembrane region" description="Helical" evidence="9">
    <location>
        <begin position="20"/>
        <end position="38"/>
    </location>
</feature>
<evidence type="ECO:0000313" key="12">
    <source>
        <dbReference type="Proteomes" id="UP001596492"/>
    </source>
</evidence>
<gene>
    <name evidence="9 11" type="primary">secF</name>
    <name evidence="11" type="ORF">ACFQS8_01370</name>
</gene>
<dbReference type="Proteomes" id="UP001596492">
    <property type="component" value="Unassembled WGS sequence"/>
</dbReference>
<dbReference type="InterPro" id="IPR022646">
    <property type="entry name" value="SecD/SecF_CS"/>
</dbReference>
<evidence type="ECO:0000256" key="9">
    <source>
        <dbReference type="HAMAP-Rule" id="MF_01464"/>
    </source>
</evidence>
<evidence type="ECO:0000256" key="8">
    <source>
        <dbReference type="ARBA" id="ARBA00023136"/>
    </source>
</evidence>
<keyword evidence="3 9" id="KW-1003">Cell membrane</keyword>
<evidence type="ECO:0000259" key="10">
    <source>
        <dbReference type="Pfam" id="PF02355"/>
    </source>
</evidence>
<dbReference type="EMBL" id="JBHTBR010000002">
    <property type="protein sequence ID" value="MFC7290253.1"/>
    <property type="molecule type" value="Genomic_DNA"/>
</dbReference>
<dbReference type="PANTHER" id="PTHR30081:SF8">
    <property type="entry name" value="PROTEIN TRANSLOCASE SUBUNIT SECF"/>
    <property type="match status" value="1"/>
</dbReference>
<dbReference type="NCBIfam" id="TIGR00966">
    <property type="entry name" value="transloc_SecF"/>
    <property type="match status" value="1"/>
</dbReference>
<organism evidence="11 12">
    <name type="scientific">Hirschia litorea</name>
    <dbReference type="NCBI Taxonomy" id="1199156"/>
    <lineage>
        <taxon>Bacteria</taxon>
        <taxon>Pseudomonadati</taxon>
        <taxon>Pseudomonadota</taxon>
        <taxon>Alphaproteobacteria</taxon>
        <taxon>Hyphomonadales</taxon>
        <taxon>Hyphomonadaceae</taxon>
        <taxon>Hirschia</taxon>
    </lineage>
</organism>
<evidence type="ECO:0000256" key="2">
    <source>
        <dbReference type="ARBA" id="ARBA00022448"/>
    </source>
</evidence>
<evidence type="ECO:0000256" key="5">
    <source>
        <dbReference type="ARBA" id="ARBA00022927"/>
    </source>
</evidence>
<protein>
    <recommendedName>
        <fullName evidence="9">Protein-export membrane protein SecF</fullName>
    </recommendedName>
</protein>
<dbReference type="InterPro" id="IPR022645">
    <property type="entry name" value="SecD/SecF_bac"/>
</dbReference>
<dbReference type="SUPFAM" id="SSF82866">
    <property type="entry name" value="Multidrug efflux transporter AcrB transmembrane domain"/>
    <property type="match status" value="1"/>
</dbReference>
<keyword evidence="4 9" id="KW-0812">Transmembrane</keyword>
<evidence type="ECO:0000256" key="1">
    <source>
        <dbReference type="ARBA" id="ARBA00004651"/>
    </source>
</evidence>
<keyword evidence="2 9" id="KW-0813">Transport</keyword>
<keyword evidence="5 9" id="KW-0653">Protein transport</keyword>
<name>A0ABW2IGT4_9PROT</name>
<accession>A0ABW2IGT4</accession>
<dbReference type="InterPro" id="IPR005665">
    <property type="entry name" value="SecF_bac"/>
</dbReference>
<comment type="caution">
    <text evidence="11">The sequence shown here is derived from an EMBL/GenBank/DDBJ whole genome shotgun (WGS) entry which is preliminary data.</text>
</comment>
<feature type="transmembrane region" description="Helical" evidence="9">
    <location>
        <begin position="204"/>
        <end position="228"/>
    </location>
</feature>
<feature type="domain" description="Protein export membrane protein SecD/SecF C-terminal" evidence="10">
    <location>
        <begin position="126"/>
        <end position="306"/>
    </location>
</feature>
<dbReference type="InterPro" id="IPR055344">
    <property type="entry name" value="SecD_SecF_C_bact"/>
</dbReference>
<dbReference type="HAMAP" id="MF_01464_B">
    <property type="entry name" value="SecF_B"/>
    <property type="match status" value="1"/>
</dbReference>
<dbReference type="Pfam" id="PF02355">
    <property type="entry name" value="SecD_SecF_C"/>
    <property type="match status" value="1"/>
</dbReference>
<evidence type="ECO:0000256" key="7">
    <source>
        <dbReference type="ARBA" id="ARBA00023010"/>
    </source>
</evidence>
<dbReference type="RefSeq" id="WP_382164989.1">
    <property type="nucleotide sequence ID" value="NZ_JBHTBR010000002.1"/>
</dbReference>
<dbReference type="PANTHER" id="PTHR30081">
    <property type="entry name" value="PROTEIN-EXPORT MEMBRANE PROTEIN SEC"/>
    <property type="match status" value="1"/>
</dbReference>
<dbReference type="InterPro" id="IPR048634">
    <property type="entry name" value="SecD_SecF_C"/>
</dbReference>
<sequence length="327" mass="35644">MLLKYLPDEPKIGFMKVRMAAFVLSCIMIIASIALVATRGLNFGIDFVGGVVLEVETPNEPINVGRIRDTLAPLNLGDIQVTEVREVVAVDSAATVAMIRAGSPEGEGEEVELAVQAMTNSMIDTLKAEFEGLEIRRNEAVGPKVSGELMTDGVLALVVALGLMLVYIWFRFQWQYSVGAILALVHDIILTIGMFAFTQFEFNLSTIAALLTIVGYSMNDTVVVYDRVREELRRYKKMPVTDVIDLSVNRTLSRTLLTSGTTLLALFAIFILGGDVLRGFSFAMIWGIFVGTYSSIFIASAILLQTGVRPGGKSDEDNEPIPHGAQV</sequence>
<evidence type="ECO:0000256" key="3">
    <source>
        <dbReference type="ARBA" id="ARBA00022475"/>
    </source>
</evidence>
<comment type="similarity">
    <text evidence="9">Belongs to the SecD/SecF family. SecF subfamily.</text>
</comment>
<feature type="transmembrane region" description="Helical" evidence="9">
    <location>
        <begin position="153"/>
        <end position="170"/>
    </location>
</feature>